<dbReference type="RefSeq" id="WP_376889127.1">
    <property type="nucleotide sequence ID" value="NZ_JBHUHR010000046.1"/>
</dbReference>
<keyword evidence="2" id="KW-1185">Reference proteome</keyword>
<dbReference type="PROSITE" id="PS51257">
    <property type="entry name" value="PROKAR_LIPOPROTEIN"/>
    <property type="match status" value="1"/>
</dbReference>
<accession>A0ABW4VRG0</accession>
<dbReference type="Proteomes" id="UP001597361">
    <property type="component" value="Unassembled WGS sequence"/>
</dbReference>
<dbReference type="Gene3D" id="2.180.10.10">
    <property type="entry name" value="RHS repeat-associated core"/>
    <property type="match status" value="1"/>
</dbReference>
<reference evidence="2" key="1">
    <citation type="journal article" date="2019" name="Int. J. Syst. Evol. Microbiol.">
        <title>The Global Catalogue of Microorganisms (GCM) 10K type strain sequencing project: providing services to taxonomists for standard genome sequencing and annotation.</title>
        <authorList>
            <consortium name="The Broad Institute Genomics Platform"/>
            <consortium name="The Broad Institute Genome Sequencing Center for Infectious Disease"/>
            <person name="Wu L."/>
            <person name="Ma J."/>
        </authorList>
    </citation>
    <scope>NUCLEOTIDE SEQUENCE [LARGE SCALE GENOMIC DNA]</scope>
    <source>
        <strain evidence="2">CGMCC 1.15180</strain>
    </source>
</reference>
<evidence type="ECO:0008006" key="3">
    <source>
        <dbReference type="Google" id="ProtNLM"/>
    </source>
</evidence>
<sequence>MKLIKIFPLLFLATFSGCEINSDLDLENAALILSDVREILKGELHTPDGKLKSIDSYQFESENHVGRQDWYYDETGKVVMTLGISENDTSGVSIYIYNGSGLLVQRKSFQKINGDFEYDASIFLEYDGNGKLISELNSDKKLIRNHSYNENGLLVLTQYGENQNMEKEIYEYDEFDRVLKYTYIGGEDSPILLFYYRYNSLNQLEAKEAYGPGSSEREDAFQYFYNDSGQLIEEKEYYPEWGFEPRFRKTYKYYPGTEVSGN</sequence>
<dbReference type="EMBL" id="JBHUHR010000046">
    <property type="protein sequence ID" value="MFD2037337.1"/>
    <property type="molecule type" value="Genomic_DNA"/>
</dbReference>
<protein>
    <recommendedName>
        <fullName evidence="3">YD repeat-containing protein</fullName>
    </recommendedName>
</protein>
<comment type="caution">
    <text evidence="1">The sequence shown here is derived from an EMBL/GenBank/DDBJ whole genome shotgun (WGS) entry which is preliminary data.</text>
</comment>
<proteinExistence type="predicted"/>
<evidence type="ECO:0000313" key="1">
    <source>
        <dbReference type="EMBL" id="MFD2037337.1"/>
    </source>
</evidence>
<gene>
    <name evidence="1" type="ORF">ACFSKL_21240</name>
</gene>
<evidence type="ECO:0000313" key="2">
    <source>
        <dbReference type="Proteomes" id="UP001597361"/>
    </source>
</evidence>
<organism evidence="1 2">
    <name type="scientific">Belliella marina</name>
    <dbReference type="NCBI Taxonomy" id="1644146"/>
    <lineage>
        <taxon>Bacteria</taxon>
        <taxon>Pseudomonadati</taxon>
        <taxon>Bacteroidota</taxon>
        <taxon>Cytophagia</taxon>
        <taxon>Cytophagales</taxon>
        <taxon>Cyclobacteriaceae</taxon>
        <taxon>Belliella</taxon>
    </lineage>
</organism>
<name>A0ABW4VRG0_9BACT</name>